<sequence>MIEGRTIPEGTSISTLSRHHPRTRESVTPEQAKSSARQHNAEAARPARELPATAHPPELASTPVLPNSINSSSIIPHPQSHLQFTTPSSFILWNPFRKRY</sequence>
<reference evidence="2 3" key="1">
    <citation type="submission" date="2014-04" db="EMBL/GenBank/DDBJ databases">
        <authorList>
            <consortium name="DOE Joint Genome Institute"/>
            <person name="Kuo A."/>
            <person name="Kohler A."/>
            <person name="Nagy L.G."/>
            <person name="Floudas D."/>
            <person name="Copeland A."/>
            <person name="Barry K.W."/>
            <person name="Cichocki N."/>
            <person name="Veneault-Fourrey C."/>
            <person name="LaButti K."/>
            <person name="Lindquist E.A."/>
            <person name="Lipzen A."/>
            <person name="Lundell T."/>
            <person name="Morin E."/>
            <person name="Murat C."/>
            <person name="Sun H."/>
            <person name="Tunlid A."/>
            <person name="Henrissat B."/>
            <person name="Grigoriev I.V."/>
            <person name="Hibbett D.S."/>
            <person name="Martin F."/>
            <person name="Nordberg H.P."/>
            <person name="Cantor M.N."/>
            <person name="Hua S.X."/>
        </authorList>
    </citation>
    <scope>NUCLEOTIDE SEQUENCE [LARGE SCALE GENOMIC DNA]</scope>
    <source>
        <strain evidence="2 3">LaAM-08-1</strain>
    </source>
</reference>
<dbReference type="EMBL" id="KN838973">
    <property type="protein sequence ID" value="KIJ91743.1"/>
    <property type="molecule type" value="Genomic_DNA"/>
</dbReference>
<gene>
    <name evidence="2" type="ORF">K443DRAFT_685757</name>
</gene>
<name>A0A0C9WTR3_9AGAR</name>
<reference evidence="3" key="2">
    <citation type="submission" date="2015-01" db="EMBL/GenBank/DDBJ databases">
        <title>Evolutionary Origins and Diversification of the Mycorrhizal Mutualists.</title>
        <authorList>
            <consortium name="DOE Joint Genome Institute"/>
            <consortium name="Mycorrhizal Genomics Consortium"/>
            <person name="Kohler A."/>
            <person name="Kuo A."/>
            <person name="Nagy L.G."/>
            <person name="Floudas D."/>
            <person name="Copeland A."/>
            <person name="Barry K.W."/>
            <person name="Cichocki N."/>
            <person name="Veneault-Fourrey C."/>
            <person name="LaButti K."/>
            <person name="Lindquist E.A."/>
            <person name="Lipzen A."/>
            <person name="Lundell T."/>
            <person name="Morin E."/>
            <person name="Murat C."/>
            <person name="Riley R."/>
            <person name="Ohm R."/>
            <person name="Sun H."/>
            <person name="Tunlid A."/>
            <person name="Henrissat B."/>
            <person name="Grigoriev I.V."/>
            <person name="Hibbett D.S."/>
            <person name="Martin F."/>
        </authorList>
    </citation>
    <scope>NUCLEOTIDE SEQUENCE [LARGE SCALE GENOMIC DNA]</scope>
    <source>
        <strain evidence="3">LaAM-08-1</strain>
    </source>
</reference>
<organism evidence="2 3">
    <name type="scientific">Laccaria amethystina LaAM-08-1</name>
    <dbReference type="NCBI Taxonomy" id="1095629"/>
    <lineage>
        <taxon>Eukaryota</taxon>
        <taxon>Fungi</taxon>
        <taxon>Dikarya</taxon>
        <taxon>Basidiomycota</taxon>
        <taxon>Agaricomycotina</taxon>
        <taxon>Agaricomycetes</taxon>
        <taxon>Agaricomycetidae</taxon>
        <taxon>Agaricales</taxon>
        <taxon>Agaricineae</taxon>
        <taxon>Hydnangiaceae</taxon>
        <taxon>Laccaria</taxon>
    </lineage>
</organism>
<evidence type="ECO:0000256" key="1">
    <source>
        <dbReference type="SAM" id="MobiDB-lite"/>
    </source>
</evidence>
<keyword evidence="3" id="KW-1185">Reference proteome</keyword>
<feature type="compositionally biased region" description="Basic and acidic residues" evidence="1">
    <location>
        <begin position="39"/>
        <end position="48"/>
    </location>
</feature>
<dbReference type="Proteomes" id="UP000054477">
    <property type="component" value="Unassembled WGS sequence"/>
</dbReference>
<evidence type="ECO:0000313" key="3">
    <source>
        <dbReference type="Proteomes" id="UP000054477"/>
    </source>
</evidence>
<evidence type="ECO:0000313" key="2">
    <source>
        <dbReference type="EMBL" id="KIJ91743.1"/>
    </source>
</evidence>
<dbReference type="HOGENOM" id="CLU_2306592_0_0_1"/>
<proteinExistence type="predicted"/>
<feature type="compositionally biased region" description="Low complexity" evidence="1">
    <location>
        <begin position="66"/>
        <end position="81"/>
    </location>
</feature>
<dbReference type="AlphaFoldDB" id="A0A0C9WTR3"/>
<feature type="region of interest" description="Disordered" evidence="1">
    <location>
        <begin position="1"/>
        <end position="82"/>
    </location>
</feature>
<accession>A0A0C9WTR3</accession>
<protein>
    <submittedName>
        <fullName evidence="2">Uncharacterized protein</fullName>
    </submittedName>
</protein>
<feature type="compositionally biased region" description="Polar residues" evidence="1">
    <location>
        <begin position="26"/>
        <end position="38"/>
    </location>
</feature>